<protein>
    <submittedName>
        <fullName evidence="6">Neuroligin-3</fullName>
    </submittedName>
</protein>
<evidence type="ECO:0000313" key="7">
    <source>
        <dbReference type="EnsemblMetazoa" id="KAF7488896.1"/>
    </source>
</evidence>
<organism evidence="6">
    <name type="scientific">Sarcoptes scabiei</name>
    <name type="common">Itch mite</name>
    <name type="synonym">Acarus scabiei</name>
    <dbReference type="NCBI Taxonomy" id="52283"/>
    <lineage>
        <taxon>Eukaryota</taxon>
        <taxon>Metazoa</taxon>
        <taxon>Ecdysozoa</taxon>
        <taxon>Arthropoda</taxon>
        <taxon>Chelicerata</taxon>
        <taxon>Arachnida</taxon>
        <taxon>Acari</taxon>
        <taxon>Acariformes</taxon>
        <taxon>Sarcoptiformes</taxon>
        <taxon>Astigmata</taxon>
        <taxon>Psoroptidia</taxon>
        <taxon>Sarcoptoidea</taxon>
        <taxon>Sarcoptidae</taxon>
        <taxon>Sarcoptinae</taxon>
        <taxon>Sarcoptes</taxon>
    </lineage>
</organism>
<dbReference type="Pfam" id="PF00135">
    <property type="entry name" value="COesterase"/>
    <property type="match status" value="1"/>
</dbReference>
<feature type="domain" description="Carboxylesterase type B" evidence="5">
    <location>
        <begin position="61"/>
        <end position="500"/>
    </location>
</feature>
<dbReference type="InterPro" id="IPR002018">
    <property type="entry name" value="CarbesteraseB"/>
</dbReference>
<gene>
    <name evidence="6" type="ORF">SSS_5189</name>
</gene>
<keyword evidence="2" id="KW-0732">Signal</keyword>
<dbReference type="InterPro" id="IPR051093">
    <property type="entry name" value="Neuroligin/BSAL"/>
</dbReference>
<evidence type="ECO:0000259" key="5">
    <source>
        <dbReference type="Pfam" id="PF00135"/>
    </source>
</evidence>
<dbReference type="AlphaFoldDB" id="A0A834V9Y5"/>
<evidence type="ECO:0000256" key="1">
    <source>
        <dbReference type="ARBA" id="ARBA00005964"/>
    </source>
</evidence>
<keyword evidence="3" id="KW-0325">Glycoprotein</keyword>
<evidence type="ECO:0000313" key="8">
    <source>
        <dbReference type="Proteomes" id="UP000070412"/>
    </source>
</evidence>
<reference evidence="8" key="1">
    <citation type="journal article" date="2020" name="PLoS Negl. Trop. Dis.">
        <title>High-quality nuclear genome for Sarcoptes scabiei-A critical resource for a neglected parasite.</title>
        <authorList>
            <person name="Korhonen P.K."/>
            <person name="Gasser R.B."/>
            <person name="Ma G."/>
            <person name="Wang T."/>
            <person name="Stroehlein A.J."/>
            <person name="Young N.D."/>
            <person name="Ang C.S."/>
            <person name="Fernando D.D."/>
            <person name="Lu H.C."/>
            <person name="Taylor S."/>
            <person name="Reynolds S.L."/>
            <person name="Mofiz E."/>
            <person name="Najaraj S.H."/>
            <person name="Gowda H."/>
            <person name="Madugundu A."/>
            <person name="Renuse S."/>
            <person name="Holt D."/>
            <person name="Pandey A."/>
            <person name="Papenfuss A.T."/>
            <person name="Fischer K."/>
        </authorList>
    </citation>
    <scope>NUCLEOTIDE SEQUENCE [LARGE SCALE GENOMIC DNA]</scope>
</reference>
<keyword evidence="8" id="KW-1185">Reference proteome</keyword>
<reference evidence="7" key="3">
    <citation type="submission" date="2022-06" db="UniProtKB">
        <authorList>
            <consortium name="EnsemblMetazoa"/>
        </authorList>
    </citation>
    <scope>IDENTIFICATION</scope>
</reference>
<keyword evidence="4" id="KW-0812">Transmembrane</keyword>
<keyword evidence="4" id="KW-1133">Transmembrane helix</keyword>
<dbReference type="EMBL" id="WVUK01000065">
    <property type="protein sequence ID" value="KAF7488896.1"/>
    <property type="molecule type" value="Genomic_DNA"/>
</dbReference>
<name>A0A834V9Y5_SARSC</name>
<dbReference type="InterPro" id="IPR029058">
    <property type="entry name" value="AB_hydrolase_fold"/>
</dbReference>
<feature type="transmembrane region" description="Helical" evidence="4">
    <location>
        <begin position="781"/>
        <end position="805"/>
    </location>
</feature>
<dbReference type="PROSITE" id="PS00941">
    <property type="entry name" value="CARBOXYLESTERASE_B_2"/>
    <property type="match status" value="1"/>
</dbReference>
<evidence type="ECO:0000256" key="2">
    <source>
        <dbReference type="ARBA" id="ARBA00022729"/>
    </source>
</evidence>
<proteinExistence type="inferred from homology"/>
<dbReference type="Proteomes" id="UP000070412">
    <property type="component" value="Unassembled WGS sequence"/>
</dbReference>
<dbReference type="Gene3D" id="3.40.50.1820">
    <property type="entry name" value="alpha/beta hydrolase"/>
    <property type="match status" value="1"/>
</dbReference>
<evidence type="ECO:0000256" key="3">
    <source>
        <dbReference type="ARBA" id="ARBA00023180"/>
    </source>
</evidence>
<dbReference type="InterPro" id="IPR019819">
    <property type="entry name" value="Carboxylesterase_B_CS"/>
</dbReference>
<evidence type="ECO:0000313" key="6">
    <source>
        <dbReference type="EMBL" id="KAF7488896.1"/>
    </source>
</evidence>
<comment type="similarity">
    <text evidence="1">Belongs to the type-B carboxylesterase/lipase family.</text>
</comment>
<reference evidence="6" key="2">
    <citation type="submission" date="2020-01" db="EMBL/GenBank/DDBJ databases">
        <authorList>
            <person name="Korhonen P.K.K."/>
            <person name="Guangxu M.G."/>
            <person name="Wang T.W."/>
            <person name="Stroehlein A.J.S."/>
            <person name="Young N.D."/>
            <person name="Ang C.-S.A."/>
            <person name="Fernando D.W.F."/>
            <person name="Lu H.L."/>
            <person name="Taylor S.T."/>
            <person name="Ehtesham M.E.M."/>
            <person name="Najaraj S.H.N."/>
            <person name="Harsha G.H.G."/>
            <person name="Madugundu A.M."/>
            <person name="Renuse S.R."/>
            <person name="Holt D.H."/>
            <person name="Pandey A.P."/>
            <person name="Papenfuss A.P."/>
            <person name="Gasser R.B.G."/>
            <person name="Fischer K.F."/>
        </authorList>
    </citation>
    <scope>NUCLEOTIDE SEQUENCE</scope>
    <source>
        <strain evidence="6">SSS_KF_BRIS2020</strain>
    </source>
</reference>
<accession>A0A834V9Y5</accession>
<dbReference type="SUPFAM" id="SSF53474">
    <property type="entry name" value="alpha/beta-Hydrolases"/>
    <property type="match status" value="1"/>
</dbReference>
<dbReference type="EnsemblMetazoa" id="SSS_5189s_mrna">
    <property type="protein sequence ID" value="KAF7488896.1"/>
    <property type="gene ID" value="SSS_5189"/>
</dbReference>
<evidence type="ECO:0000256" key="4">
    <source>
        <dbReference type="SAM" id="Phobius"/>
    </source>
</evidence>
<sequence length="847" mass="96978">MLMMILKIIKTLAEMILIQIKWKTLKLSSILSQLPSASSSSSLFLFILFISLESFRCQFVEIQTRLGKIRGIQIRTANNNPALAFLGIPYALPPIDDRRFQKPSIHPKWSPKTLIATGYQSCCPQLDINGDPHGSEDCLYLNVFTPLKNLQREQFVHSNDQKLYPVMIYIQGESFENGDAALYGPEKFLDWNVILVTFNYRIGVLGFLSTGNETVGGNWGLYDQLLVLQWVRSNIESFRGDPNKVTLFGQGAGASSAIIHLLSPLSAGLIHRVIAQSGSPLCSWSMQYNPEIIAKDLAKRMGCMKQKFTQESIECLRRAKMSDLIKAQLQQSSKIFGEYPHQYLPVIERFNPFSLIPTNPRKLIQSINYNRLPLIMGYNQDETAFLLPLILSPKNFHHNGSLRNYLEEKLLPLFMRATFAQNASSTSSLSDDFVMIDLKQSNLKPAHFESDIRQNILYKYFNFLQSKNLTDLALRFVKMSTDSLYGSCIDETLRLYSEASSKSNPSSSISPIDYRRREENRNNLLLTFPSVTYKYVFGYRGRNSMLNLILQNNLFSRTNFHHTNTEDGEDNNDYGNHLRFPSSEFDYNNNANHHQQARRFRNLICHGDELFYLFNLKLPSFISSFSSSSSSSSPRTIDDHDILQQNHLLKLWTDFARTGFVSSSVSGDNNISSWPSYSTTKPWTLIIKSNGIDLLESYRSSETSFWNRLLMLMQTNSTTKPLTTSPTATSPSSPIRNKPPIETNIASVWYPSGHRSNQRINQNRILHYDDHQNSIRKLRTFAWSMLALALLLFSLIIFLVILLIYQRRKQTFTAETVPERLRREEQTTPKTLAQFFASRRTSISGLY</sequence>
<dbReference type="OrthoDB" id="19653at2759"/>
<keyword evidence="4" id="KW-0472">Membrane</keyword>
<dbReference type="PANTHER" id="PTHR43903">
    <property type="entry name" value="NEUROLIGIN"/>
    <property type="match status" value="1"/>
</dbReference>